<dbReference type="InterPro" id="IPR004223">
    <property type="entry name" value="VitB12-dep_Met_synth_activ_dom"/>
</dbReference>
<dbReference type="Gene3D" id="1.10.288.10">
    <property type="entry name" value="Cobalamin-dependent Methionine Synthase, domain 2"/>
    <property type="match status" value="1"/>
</dbReference>
<evidence type="ECO:0000259" key="25">
    <source>
        <dbReference type="PROSITE" id="PS50974"/>
    </source>
</evidence>
<dbReference type="Gene3D" id="3.40.50.280">
    <property type="entry name" value="Cobalamin-binding domain"/>
    <property type="match status" value="1"/>
</dbReference>
<evidence type="ECO:0000256" key="20">
    <source>
        <dbReference type="NCBIfam" id="TIGR02082"/>
    </source>
</evidence>
<dbReference type="InterPro" id="IPR037010">
    <property type="entry name" value="VitB12-dep_Met_synth_activ_sf"/>
</dbReference>
<dbReference type="Pfam" id="PF02574">
    <property type="entry name" value="S-methyl_trans"/>
    <property type="match status" value="1"/>
</dbReference>
<feature type="domain" description="B12-binding" evidence="26">
    <location>
        <begin position="747"/>
        <end position="882"/>
    </location>
</feature>
<evidence type="ECO:0000256" key="10">
    <source>
        <dbReference type="ARBA" id="ARBA00022628"/>
    </source>
</evidence>
<dbReference type="RefSeq" id="WP_191183504.1">
    <property type="nucleotide sequence ID" value="NZ_JACXAJ010000003.1"/>
</dbReference>
<keyword evidence="11 21" id="KW-0808">Transferase</keyword>
<keyword evidence="14" id="KW-0677">Repeat</keyword>
<dbReference type="InterPro" id="IPR003759">
    <property type="entry name" value="Cbl-bd_cap"/>
</dbReference>
<feature type="domain" description="Pterin-binding" evidence="24">
    <location>
        <begin position="355"/>
        <end position="616"/>
    </location>
</feature>
<evidence type="ECO:0000256" key="13">
    <source>
        <dbReference type="ARBA" id="ARBA00022723"/>
    </source>
</evidence>
<comment type="pathway">
    <text evidence="4 21">Amino-acid biosynthesis; L-methionine biosynthesis via de novo pathway; L-methionine from L-homocysteine (MetH route): step 1/1.</text>
</comment>
<keyword evidence="13 21" id="KW-0479">Metal-binding</keyword>
<dbReference type="SUPFAM" id="SSF52242">
    <property type="entry name" value="Cobalamin (vitamin B12)-binding domain"/>
    <property type="match status" value="1"/>
</dbReference>
<dbReference type="InterPro" id="IPR050554">
    <property type="entry name" value="Met_Synthase/Corrinoid"/>
</dbReference>
<protein>
    <recommendedName>
        <fullName evidence="7 20">Methionine synthase</fullName>
        <ecNumber evidence="6 20">2.1.1.13</ecNumber>
    </recommendedName>
    <alternativeName>
        <fullName evidence="19 21">5-methyltetrahydrofolate--homocysteine methyltransferase</fullName>
    </alternativeName>
</protein>
<reference evidence="28 29" key="1">
    <citation type="submission" date="2020-09" db="EMBL/GenBank/DDBJ databases">
        <title>Genome sequencing and assembly of Pontibacter sp.</title>
        <authorList>
            <person name="Chhetri G."/>
        </authorList>
    </citation>
    <scope>NUCLEOTIDE SEQUENCE [LARGE SCALE GENOMIC DNA]</scope>
    <source>
        <strain evidence="28 29">JH31</strain>
    </source>
</reference>
<dbReference type="InterPro" id="IPR036589">
    <property type="entry name" value="HCY_dom_sf"/>
</dbReference>
<feature type="domain" description="B12-binding N-terminal" evidence="27">
    <location>
        <begin position="647"/>
        <end position="741"/>
    </location>
</feature>
<comment type="cofactor">
    <cofactor evidence="3 21">
        <name>methylcob(III)alamin</name>
        <dbReference type="ChEBI" id="CHEBI:28115"/>
    </cofactor>
</comment>
<keyword evidence="10 21" id="KW-0846">Cobalamin</keyword>
<keyword evidence="12 21" id="KW-0949">S-adenosyl-L-methionine</keyword>
<dbReference type="InterPro" id="IPR036724">
    <property type="entry name" value="Cobalamin-bd_sf"/>
</dbReference>
<dbReference type="NCBIfam" id="NF007024">
    <property type="entry name" value="PRK09490.1"/>
    <property type="match status" value="1"/>
</dbReference>
<dbReference type="InterPro" id="IPR011005">
    <property type="entry name" value="Dihydropteroate_synth-like_sf"/>
</dbReference>
<dbReference type="EMBL" id="JACXAJ010000003">
    <property type="protein sequence ID" value="MBD1397344.1"/>
    <property type="molecule type" value="Genomic_DNA"/>
</dbReference>
<evidence type="ECO:0000256" key="6">
    <source>
        <dbReference type="ARBA" id="ARBA00012032"/>
    </source>
</evidence>
<dbReference type="Gene3D" id="3.20.20.20">
    <property type="entry name" value="Dihydropteroate synthase-like"/>
    <property type="match status" value="1"/>
</dbReference>
<evidence type="ECO:0000256" key="7">
    <source>
        <dbReference type="ARBA" id="ARBA00013998"/>
    </source>
</evidence>
<evidence type="ECO:0000256" key="1">
    <source>
        <dbReference type="ARBA" id="ARBA00001700"/>
    </source>
</evidence>
<organism evidence="28 29">
    <name type="scientific">Pontibacter aquaedesilientis</name>
    <dbReference type="NCBI Taxonomy" id="2766980"/>
    <lineage>
        <taxon>Bacteria</taxon>
        <taxon>Pseudomonadati</taxon>
        <taxon>Bacteroidota</taxon>
        <taxon>Cytophagia</taxon>
        <taxon>Cytophagales</taxon>
        <taxon>Hymenobacteraceae</taxon>
        <taxon>Pontibacter</taxon>
    </lineage>
</organism>
<evidence type="ECO:0000256" key="21">
    <source>
        <dbReference type="PIRNR" id="PIRNR000381"/>
    </source>
</evidence>
<dbReference type="SMART" id="SM01018">
    <property type="entry name" value="B12-binding_2"/>
    <property type="match status" value="1"/>
</dbReference>
<dbReference type="Gene3D" id="1.10.1240.10">
    <property type="entry name" value="Methionine synthase domain"/>
    <property type="match status" value="1"/>
</dbReference>
<comment type="function">
    <text evidence="18 21">Catalyzes the transfer of a methyl group from methyl-cobalamin to homocysteine, yielding enzyme-bound cob(I)alamin and methionine. Subsequently, remethylates the cofactor using methyltetrahydrofolate.</text>
</comment>
<evidence type="ECO:0000256" key="12">
    <source>
        <dbReference type="ARBA" id="ARBA00022691"/>
    </source>
</evidence>
<dbReference type="CDD" id="cd02069">
    <property type="entry name" value="methionine_synthase_B12_BD"/>
    <property type="match status" value="1"/>
</dbReference>
<comment type="similarity">
    <text evidence="5">Belongs to the vitamin-B12 dependent methionine synthase family.</text>
</comment>
<evidence type="ECO:0000256" key="9">
    <source>
        <dbReference type="ARBA" id="ARBA00022605"/>
    </source>
</evidence>
<evidence type="ECO:0000256" key="2">
    <source>
        <dbReference type="ARBA" id="ARBA00001947"/>
    </source>
</evidence>
<dbReference type="GO" id="GO:0032259">
    <property type="term" value="P:methylation"/>
    <property type="evidence" value="ECO:0007669"/>
    <property type="project" value="UniProtKB-KW"/>
</dbReference>
<dbReference type="InterPro" id="IPR000489">
    <property type="entry name" value="Pterin-binding_dom"/>
</dbReference>
<keyword evidence="17 21" id="KW-0170">Cobalt</keyword>
<dbReference type="PIRSF" id="PIRSF000381">
    <property type="entry name" value="MetH"/>
    <property type="match status" value="1"/>
</dbReference>
<dbReference type="PROSITE" id="PS50970">
    <property type="entry name" value="HCY"/>
    <property type="match status" value="1"/>
</dbReference>
<feature type="binding site" evidence="22">
    <location>
        <position position="310"/>
    </location>
    <ligand>
        <name>Zn(2+)</name>
        <dbReference type="ChEBI" id="CHEBI:29105"/>
    </ligand>
</feature>
<dbReference type="InterPro" id="IPR003726">
    <property type="entry name" value="HCY_dom"/>
</dbReference>
<comment type="catalytic activity">
    <reaction evidence="1 21">
        <text>(6S)-5-methyl-5,6,7,8-tetrahydrofolate + L-homocysteine = (6S)-5,6,7,8-tetrahydrofolate + L-methionine</text>
        <dbReference type="Rhea" id="RHEA:11172"/>
        <dbReference type="ChEBI" id="CHEBI:18608"/>
        <dbReference type="ChEBI" id="CHEBI:57453"/>
        <dbReference type="ChEBI" id="CHEBI:57844"/>
        <dbReference type="ChEBI" id="CHEBI:58199"/>
        <dbReference type="EC" id="2.1.1.13"/>
    </reaction>
</comment>
<evidence type="ECO:0000256" key="17">
    <source>
        <dbReference type="ARBA" id="ARBA00023285"/>
    </source>
</evidence>
<dbReference type="Pfam" id="PF02310">
    <property type="entry name" value="B12-binding"/>
    <property type="match status" value="1"/>
</dbReference>
<evidence type="ECO:0000256" key="19">
    <source>
        <dbReference type="ARBA" id="ARBA00031040"/>
    </source>
</evidence>
<dbReference type="PROSITE" id="PS50972">
    <property type="entry name" value="PTERIN_BINDING"/>
    <property type="match status" value="1"/>
</dbReference>
<dbReference type="SUPFAM" id="SSF82282">
    <property type="entry name" value="Homocysteine S-methyltransferase"/>
    <property type="match status" value="1"/>
</dbReference>
<dbReference type="GO" id="GO:0008705">
    <property type="term" value="F:methionine synthase activity"/>
    <property type="evidence" value="ECO:0007669"/>
    <property type="project" value="UniProtKB-EC"/>
</dbReference>
<dbReference type="SUPFAM" id="SSF47644">
    <property type="entry name" value="Methionine synthase domain"/>
    <property type="match status" value="1"/>
</dbReference>
<feature type="binding site" evidence="22">
    <location>
        <position position="246"/>
    </location>
    <ligand>
        <name>Zn(2+)</name>
        <dbReference type="ChEBI" id="CHEBI:29105"/>
    </ligand>
</feature>
<evidence type="ECO:0000256" key="14">
    <source>
        <dbReference type="ARBA" id="ARBA00022737"/>
    </source>
</evidence>
<keyword evidence="16 21" id="KW-0486">Methionine biosynthesis</keyword>
<comment type="domain">
    <text evidence="21">Modular enzyme with four functionally distinct domains. The isolated Hcy-binding domain catalyzes methyl transfer from free methylcobalamin to homocysteine. The Hcy-binding domain in association with the pterin-binding domain catalyzes the methylation of cob(I)alamin by methyltetrahydrofolate and the methylation of homocysteine. The B12-binding domain binds the cofactor. The AdoMet activation domain binds S-adenosyl-L-methionine. Under aerobic conditions cob(I)alamin can be converted to inactive cob(II)alamin. Reductive methylation by S-adenosyl-L-methionine and flavodoxin regenerates methylcobalamin.</text>
</comment>
<dbReference type="PROSITE" id="PS50974">
    <property type="entry name" value="ADOMET_ACTIVATION"/>
    <property type="match status" value="1"/>
</dbReference>
<dbReference type="InterPro" id="IPR036594">
    <property type="entry name" value="Meth_synthase_dom"/>
</dbReference>
<dbReference type="PANTHER" id="PTHR45833:SF1">
    <property type="entry name" value="METHIONINE SYNTHASE"/>
    <property type="match status" value="1"/>
</dbReference>
<evidence type="ECO:0000259" key="27">
    <source>
        <dbReference type="PROSITE" id="PS51337"/>
    </source>
</evidence>
<dbReference type="Gene3D" id="3.20.20.330">
    <property type="entry name" value="Homocysteine-binding-like domain"/>
    <property type="match status" value="1"/>
</dbReference>
<dbReference type="PANTHER" id="PTHR45833">
    <property type="entry name" value="METHIONINE SYNTHASE"/>
    <property type="match status" value="1"/>
</dbReference>
<dbReference type="PROSITE" id="PS51332">
    <property type="entry name" value="B12_BINDING"/>
    <property type="match status" value="1"/>
</dbReference>
<name>A0ABR7XGE9_9BACT</name>
<feature type="binding site" evidence="22">
    <location>
        <position position="309"/>
    </location>
    <ligand>
        <name>Zn(2+)</name>
        <dbReference type="ChEBI" id="CHEBI:29105"/>
    </ligand>
</feature>
<dbReference type="InterPro" id="IPR006158">
    <property type="entry name" value="Cobalamin-bd"/>
</dbReference>
<dbReference type="InterPro" id="IPR011822">
    <property type="entry name" value="MetH"/>
</dbReference>
<evidence type="ECO:0000313" key="28">
    <source>
        <dbReference type="EMBL" id="MBD1397344.1"/>
    </source>
</evidence>
<dbReference type="Pfam" id="PF00809">
    <property type="entry name" value="Pterin_bind"/>
    <property type="match status" value="1"/>
</dbReference>
<keyword evidence="29" id="KW-1185">Reference proteome</keyword>
<evidence type="ECO:0000256" key="22">
    <source>
        <dbReference type="PROSITE-ProRule" id="PRU00333"/>
    </source>
</evidence>
<dbReference type="Proteomes" id="UP000625551">
    <property type="component" value="Unassembled WGS sequence"/>
</dbReference>
<feature type="domain" description="Hcy-binding" evidence="23">
    <location>
        <begin position="4"/>
        <end position="324"/>
    </location>
</feature>
<dbReference type="CDD" id="cd00740">
    <property type="entry name" value="MeTr"/>
    <property type="match status" value="1"/>
</dbReference>
<evidence type="ECO:0000256" key="3">
    <source>
        <dbReference type="ARBA" id="ARBA00001956"/>
    </source>
</evidence>
<evidence type="ECO:0000256" key="18">
    <source>
        <dbReference type="ARBA" id="ARBA00025552"/>
    </source>
</evidence>
<keyword evidence="8 21" id="KW-0489">Methyltransferase</keyword>
<keyword evidence="15 21" id="KW-0862">Zinc</keyword>
<comment type="caution">
    <text evidence="28">The sequence shown here is derived from an EMBL/GenBank/DDBJ whole genome shotgun (WGS) entry which is preliminary data.</text>
</comment>
<proteinExistence type="inferred from homology"/>
<evidence type="ECO:0000256" key="16">
    <source>
        <dbReference type="ARBA" id="ARBA00023167"/>
    </source>
</evidence>
<dbReference type="NCBIfam" id="TIGR02082">
    <property type="entry name" value="metH"/>
    <property type="match status" value="1"/>
</dbReference>
<evidence type="ECO:0000256" key="4">
    <source>
        <dbReference type="ARBA" id="ARBA00005178"/>
    </source>
</evidence>
<evidence type="ECO:0000313" key="29">
    <source>
        <dbReference type="Proteomes" id="UP000625551"/>
    </source>
</evidence>
<comment type="cofactor">
    <cofactor evidence="2 21 22">
        <name>Zn(2+)</name>
        <dbReference type="ChEBI" id="CHEBI:29105"/>
    </cofactor>
</comment>
<accession>A0ABR7XGE9</accession>
<evidence type="ECO:0000256" key="11">
    <source>
        <dbReference type="ARBA" id="ARBA00022679"/>
    </source>
</evidence>
<evidence type="ECO:0000256" key="8">
    <source>
        <dbReference type="ARBA" id="ARBA00022603"/>
    </source>
</evidence>
<feature type="domain" description="AdoMet activation" evidence="25">
    <location>
        <begin position="897"/>
        <end position="1229"/>
    </location>
</feature>
<dbReference type="InterPro" id="IPR033706">
    <property type="entry name" value="Met_synthase_B12-bd"/>
</dbReference>
<keyword evidence="9 21" id="KW-0028">Amino-acid biosynthesis</keyword>
<gene>
    <name evidence="28" type="primary">metH</name>
    <name evidence="28" type="ORF">H9Q13_09225</name>
</gene>
<dbReference type="EC" id="2.1.1.13" evidence="6 20"/>
<dbReference type="Gene3D" id="3.10.196.10">
    <property type="entry name" value="Vitamin B12-dependent methionine synthase, activation domain"/>
    <property type="match status" value="1"/>
</dbReference>
<sequence>MTKTHPIYNLLRERVLVLDGAMGTMIQRYQLSESDFRGERFRDHPSDLKGNNDLLSITRPDIIKAIHSEYLEAGADIIETNTFSGTSIAMADYGLEHVVYELNYESAKIAREAADAVEAKDPAHKRFVAGAIGPTNRTASLSPDVNNPGYRAITFDQLVAAYYEQVRGLVDGGADLLLVETVFDTLNCKAALFAIQQHVNDGGKELPIMVSGTITDASGRTLSGQTVEAFWNSISHAPILSVGFNCALGARQLKTHIQELARISDCYISAYPNAGLPNAFGGYDETAEQMGAIVEEYLKEGLVNVLGGCCGTTPVHTKVIADLVRKYKPHVPTPVAPLPRYSGLEPLTITADTLFVNIGERTNVTGSRKFSRLIVDGKFEEALSVARQQVEGGAQIIDVNMDEGMLDSEQAMTDFLHLIASEPDIAKLPIMIDSSKWSVIEAGLKCVQGKSIVNSISLKEGEDIFRKLACKVRQYGAAVVVMAFDEQGQADTLPRRIEVCERSYRILVDEVGFPPQDIIFDPNILAIATGIEEHSNYAIDYLEAVKWIKANLPHAQVSGGVSNLSFSFRGNDLVREAMHTVFLYHAVQAGMDMGIVNAGMLGIYEEVPIELRNLIEDVIFNRHPDATEKLVNYADTIKGKGKTATAADNTWREAPVEERLKHALVRGIVDYIDEDTEEARQKATKTLDVIERPLMAGMSVVGDLFGSGKIFLPQVVKSARVMKKSVAYLLPFMEQEKLASDTSKSTAGTILMATVKGDVHDIGKNIVGVVLACNNYEVIDLGVMVQLDRILSEAQAQQVDIIGLSGLITPSLDEMVYVAQEMERRGMKIPLLIGGATTSRVHTAVKIAPQYSGPVVHVHDASRSVTVVSNLLGSNRDSYIAEIKAEYEKLREDHLSRTKDRAFASIAEARSNKYKVDWSATEVTKPSFTGNKVYTNYPLEKIIPYIDWTPFFHTWELKRQYPKILNDPELGREATKLFADAQAMLQEIVDRQLLEARAVVGFYPANVEADDTIAVYADDSRENVLTEFHTLRQQGKKGANVPNLAFSDFVAPRETGIADYIGGFVVSAGFGIEKLLEQYETEHDDYRAIMVKALADRLAEAFAEHMHEKVRKELWGYSPDEQLDNEGLIKEQYKGIRPAPGYPGCPDHTEKITLFNLLKAEETGVILTENLAMHPASSVSGLYFSHPDSRYFGLGKIGEDQVADIAWRKGMAKEELERWLSPNLNYEPKPVAQQTV</sequence>
<evidence type="ECO:0000256" key="5">
    <source>
        <dbReference type="ARBA" id="ARBA00010398"/>
    </source>
</evidence>
<evidence type="ECO:0000259" key="23">
    <source>
        <dbReference type="PROSITE" id="PS50970"/>
    </source>
</evidence>
<dbReference type="SUPFAM" id="SSF51717">
    <property type="entry name" value="Dihydropteroate synthetase-like"/>
    <property type="match status" value="1"/>
</dbReference>
<dbReference type="SUPFAM" id="SSF56507">
    <property type="entry name" value="Methionine synthase activation domain-like"/>
    <property type="match status" value="1"/>
</dbReference>
<evidence type="ECO:0000259" key="24">
    <source>
        <dbReference type="PROSITE" id="PS50972"/>
    </source>
</evidence>
<dbReference type="Pfam" id="PF02607">
    <property type="entry name" value="B12-binding_2"/>
    <property type="match status" value="1"/>
</dbReference>
<evidence type="ECO:0000256" key="15">
    <source>
        <dbReference type="ARBA" id="ARBA00022833"/>
    </source>
</evidence>
<evidence type="ECO:0000259" key="26">
    <source>
        <dbReference type="PROSITE" id="PS51332"/>
    </source>
</evidence>
<dbReference type="Pfam" id="PF02965">
    <property type="entry name" value="Met_synt_B12"/>
    <property type="match status" value="1"/>
</dbReference>
<dbReference type="PROSITE" id="PS51337">
    <property type="entry name" value="B12_BINDING_NTER"/>
    <property type="match status" value="1"/>
</dbReference>